<dbReference type="GO" id="GO:0016182">
    <property type="term" value="P:synaptic vesicle budding from endosome"/>
    <property type="evidence" value="ECO:0007669"/>
    <property type="project" value="TreeGrafter"/>
</dbReference>
<dbReference type="InterPro" id="IPR011989">
    <property type="entry name" value="ARM-like"/>
</dbReference>
<evidence type="ECO:0000256" key="2">
    <source>
        <dbReference type="ARBA" id="ARBA00006613"/>
    </source>
</evidence>
<dbReference type="GO" id="GO:0006896">
    <property type="term" value="P:Golgi to vacuole transport"/>
    <property type="evidence" value="ECO:0007669"/>
    <property type="project" value="TreeGrafter"/>
</dbReference>
<reference evidence="11" key="1">
    <citation type="submission" date="2019-05" db="EMBL/GenBank/DDBJ databases">
        <title>Annotation for the trematode Paragonimus heterotremus.</title>
        <authorList>
            <person name="Choi Y.-J."/>
        </authorList>
    </citation>
    <scope>NUCLEOTIDE SEQUENCE</scope>
    <source>
        <strain evidence="11">LC</strain>
    </source>
</reference>
<dbReference type="EMBL" id="LUCH01000942">
    <property type="protein sequence ID" value="KAF5403988.1"/>
    <property type="molecule type" value="Genomic_DNA"/>
</dbReference>
<sequence length="1210" mass="134414">MALSTVKGTLERVLDKNVQDLVRGIRNHKNDEAKYINECLDEIKNEIKQGSFACKSNAVAKLVYLQMLGYDISWAMFNTVEVMSCQKFTFKRVGYLAASQSFHPGSDVLLLTPNLIRKDLCSANMYDAGIALSGLSCFMTSDLAMDLHNDILALTTSTKPYLRKKAVLLLYKVFLNHPEALRVCFPKLKEKLEDPDPGVQSAAVNVICELARKNPKNYLSLAPIFFKLMTSSTNNWVLIKIIKLFGALTPIEPRLGKKLIEPLTNLIHSTSAMSLLYECINTVIAVLISISSGVPNHHASIQLCVQKLRILIEDSDQNLKYLGLLAMTKILRYHPKSVQSHKDLIFRCLDDKDESIRLRALNLVHGMVSKSNLIEIVKFLIKHVNNTTDGTHFRNELVTKIVHICSQENYQYITSFEWYISVLVELAQVDGVRDGDLLAAQLMDVAIRVPSVRTFCVTQMALLLDLCACSTVNPSVGPTIPTVLTRQNALHEVVHAASWICGEYGKHLENPRQALEAMLVAASQLPGLHSHAKCVLLLNAFKLYCMIATPKTSEFRSQLGCKQAVDQLIDQFLELTNFLVEKFALFVHSPDLEVQERAVSLHQLLCLVVKRLSTLRALLIAPVPPSTGQQYSNGDTHTKELCDVTAIESRSRADYTDTAEGPRLQTETIGNHVLALGYELALLFAGEINPVAPKAQRKVPVPEGLDLDAWINPPPGFGIPNRRKTTEDGGQKHSNSGLLDLSTVRDKKSSENKPADCIFPQLLAEPPRITLTKEQLDELRQRRLREQQSNPHYLKLTPKPEHRDDVSPTDHAHQSLAGHNLLPQQSDGQPVSLSPKQTNFTPIRQFARSDQLAEEVQRKFGQLALKETKDRRHAKTRKHKSGSTRQNGIASAPCPPPNGIPTADLSDKNVDFPSSPLVRVDLDMPEGMTTVEDSPDESDDPNDPHRRLNIALDGLIDLENYTKGKMADMERSGTKPKRSKQNVKSKRLSNNPLLSDTNFKSTERRSSWDPSCENHEKEYAVLSNNNKSRNRRTKCGSAVATFPDPSNDERSVEATSHKICNSVSNGPSRSSTGDGLFKRTSISADRFAELLSTGNLLHSQNTKIRCPATVFIGAMGAAVLDPVMVTNAFDLVTTTLMEQVPCVVIQTAESRVCSFYTEHTTVGHPVCILLKLSHQTGSISLSVKSINPESASVCMNYLKRIIRHVPALDH</sequence>
<dbReference type="Gene3D" id="1.25.10.10">
    <property type="entry name" value="Leucine-rich Repeat Variant"/>
    <property type="match status" value="1"/>
</dbReference>
<dbReference type="Pfam" id="PF01602">
    <property type="entry name" value="Adaptin_N"/>
    <property type="match status" value="1"/>
</dbReference>
<keyword evidence="6 8" id="KW-0653">Protein transport</keyword>
<dbReference type="InterPro" id="IPR016024">
    <property type="entry name" value="ARM-type_fold"/>
</dbReference>
<organism evidence="11 12">
    <name type="scientific">Paragonimus heterotremus</name>
    <dbReference type="NCBI Taxonomy" id="100268"/>
    <lineage>
        <taxon>Eukaryota</taxon>
        <taxon>Metazoa</taxon>
        <taxon>Spiralia</taxon>
        <taxon>Lophotrochozoa</taxon>
        <taxon>Platyhelminthes</taxon>
        <taxon>Trematoda</taxon>
        <taxon>Digenea</taxon>
        <taxon>Plagiorchiida</taxon>
        <taxon>Troglotremata</taxon>
        <taxon>Troglotrematidae</taxon>
        <taxon>Paragonimus</taxon>
    </lineage>
</organism>
<feature type="compositionally biased region" description="Polar residues" evidence="9">
    <location>
        <begin position="822"/>
        <end position="839"/>
    </location>
</feature>
<evidence type="ECO:0000256" key="8">
    <source>
        <dbReference type="PIRNR" id="PIRNR037092"/>
    </source>
</evidence>
<dbReference type="GO" id="GO:0005794">
    <property type="term" value="C:Golgi apparatus"/>
    <property type="evidence" value="ECO:0007669"/>
    <property type="project" value="UniProtKB-SubCell"/>
</dbReference>
<dbReference type="PIRSF" id="PIRSF037092">
    <property type="entry name" value="AP3_complex_delta"/>
    <property type="match status" value="1"/>
</dbReference>
<comment type="subunit">
    <text evidence="8">Adaptor protein complex 3 (AP-3) is a heterotetramer.</text>
</comment>
<keyword evidence="4 8" id="KW-0813">Transport</keyword>
<feature type="compositionally biased region" description="Basic and acidic residues" evidence="9">
    <location>
        <begin position="798"/>
        <end position="813"/>
    </location>
</feature>
<keyword evidence="5" id="KW-0677">Repeat</keyword>
<dbReference type="GO" id="GO:0043195">
    <property type="term" value="C:terminal bouton"/>
    <property type="evidence" value="ECO:0007669"/>
    <property type="project" value="TreeGrafter"/>
</dbReference>
<keyword evidence="12" id="KW-1185">Reference proteome</keyword>
<feature type="region of interest" description="Disordered" evidence="9">
    <location>
        <begin position="863"/>
        <end position="947"/>
    </location>
</feature>
<evidence type="ECO:0000256" key="7">
    <source>
        <dbReference type="ARBA" id="ARBA00023136"/>
    </source>
</evidence>
<feature type="compositionally biased region" description="Polar residues" evidence="9">
    <location>
        <begin position="988"/>
        <end position="1000"/>
    </location>
</feature>
<feature type="region of interest" description="Disordered" evidence="9">
    <location>
        <begin position="785"/>
        <end position="814"/>
    </location>
</feature>
<dbReference type="GO" id="GO:0010008">
    <property type="term" value="C:endosome membrane"/>
    <property type="evidence" value="ECO:0007669"/>
    <property type="project" value="TreeGrafter"/>
</dbReference>
<dbReference type="Pfam" id="PF06375">
    <property type="entry name" value="AP3D1"/>
    <property type="match status" value="1"/>
</dbReference>
<dbReference type="GO" id="GO:1904115">
    <property type="term" value="C:axon cytoplasm"/>
    <property type="evidence" value="ECO:0007669"/>
    <property type="project" value="GOC"/>
</dbReference>
<evidence type="ECO:0000256" key="9">
    <source>
        <dbReference type="SAM" id="MobiDB-lite"/>
    </source>
</evidence>
<dbReference type="InterPro" id="IPR010474">
    <property type="entry name" value="AP3D_dom_metazoa"/>
</dbReference>
<dbReference type="PANTHER" id="PTHR22781:SF12">
    <property type="entry name" value="AP-3 COMPLEX SUBUNIT DELTA-1"/>
    <property type="match status" value="1"/>
</dbReference>
<dbReference type="GO" id="GO:0048490">
    <property type="term" value="P:anterograde synaptic vesicle transport"/>
    <property type="evidence" value="ECO:0007669"/>
    <property type="project" value="TreeGrafter"/>
</dbReference>
<dbReference type="SMART" id="SM01354">
    <property type="entry name" value="BLVR"/>
    <property type="match status" value="1"/>
</dbReference>
<feature type="compositionally biased region" description="Basic and acidic residues" evidence="9">
    <location>
        <begin position="1001"/>
        <end position="1011"/>
    </location>
</feature>
<dbReference type="Pfam" id="PF26171">
    <property type="entry name" value="Mu_AP3"/>
    <property type="match status" value="1"/>
</dbReference>
<evidence type="ECO:0000256" key="1">
    <source>
        <dbReference type="ARBA" id="ARBA00004308"/>
    </source>
</evidence>
<evidence type="ECO:0000256" key="3">
    <source>
        <dbReference type="ARBA" id="ARBA00015717"/>
    </source>
</evidence>
<name>A0A8J4WIM1_9TREM</name>
<feature type="compositionally biased region" description="Basic and acidic residues" evidence="9">
    <location>
        <begin position="964"/>
        <end position="973"/>
    </location>
</feature>
<evidence type="ECO:0000313" key="11">
    <source>
        <dbReference type="EMBL" id="KAF5403988.1"/>
    </source>
</evidence>
<dbReference type="Proteomes" id="UP000748531">
    <property type="component" value="Unassembled WGS sequence"/>
</dbReference>
<dbReference type="SUPFAM" id="SSF48371">
    <property type="entry name" value="ARM repeat"/>
    <property type="match status" value="1"/>
</dbReference>
<comment type="caution">
    <text evidence="11">The sequence shown here is derived from an EMBL/GenBank/DDBJ whole genome shotgun (WGS) entry which is preliminary data.</text>
</comment>
<evidence type="ECO:0000256" key="4">
    <source>
        <dbReference type="ARBA" id="ARBA00022448"/>
    </source>
</evidence>
<dbReference type="FunFam" id="1.25.10.10:FF:000251">
    <property type="entry name" value="AP-3 complex subunit delta"/>
    <property type="match status" value="1"/>
</dbReference>
<keyword evidence="7" id="KW-0472">Membrane</keyword>
<feature type="region of interest" description="Disordered" evidence="9">
    <location>
        <begin position="964"/>
        <end position="1011"/>
    </location>
</feature>
<evidence type="ECO:0000313" key="12">
    <source>
        <dbReference type="Proteomes" id="UP000748531"/>
    </source>
</evidence>
<evidence type="ECO:0000259" key="10">
    <source>
        <dbReference type="SMART" id="SM01354"/>
    </source>
</evidence>
<dbReference type="InterPro" id="IPR058898">
    <property type="entry name" value="Mu_AP3"/>
</dbReference>
<gene>
    <name evidence="11" type="ORF">PHET_02332</name>
</gene>
<feature type="compositionally biased region" description="Basic residues" evidence="9">
    <location>
        <begin position="974"/>
        <end position="987"/>
    </location>
</feature>
<dbReference type="GO" id="GO:0030123">
    <property type="term" value="C:AP-3 adaptor complex"/>
    <property type="evidence" value="ECO:0007669"/>
    <property type="project" value="InterPro"/>
</dbReference>
<dbReference type="InterPro" id="IPR002553">
    <property type="entry name" value="Clathrin/coatomer_adapt-like_N"/>
</dbReference>
<dbReference type="OrthoDB" id="10264595at2759"/>
<keyword evidence="8" id="KW-0333">Golgi apparatus</keyword>
<dbReference type="PANTHER" id="PTHR22781">
    <property type="entry name" value="DELTA ADAPTIN-RELATED"/>
    <property type="match status" value="1"/>
</dbReference>
<evidence type="ECO:0000256" key="5">
    <source>
        <dbReference type="ARBA" id="ARBA00022737"/>
    </source>
</evidence>
<comment type="similarity">
    <text evidence="2 8">Belongs to the adaptor complexes large subunit family.</text>
</comment>
<dbReference type="GO" id="GO:0098830">
    <property type="term" value="C:presynaptic endosome"/>
    <property type="evidence" value="ECO:0007669"/>
    <property type="project" value="TreeGrafter"/>
</dbReference>
<proteinExistence type="inferred from homology"/>
<dbReference type="GO" id="GO:0098943">
    <property type="term" value="P:neurotransmitter receptor transport, postsynaptic endosome to lysosome"/>
    <property type="evidence" value="ECO:0007669"/>
    <property type="project" value="TreeGrafter"/>
</dbReference>
<feature type="compositionally biased region" description="Basic and acidic residues" evidence="9">
    <location>
        <begin position="743"/>
        <end position="753"/>
    </location>
</feature>
<accession>A0A8J4WIM1</accession>
<dbReference type="GO" id="GO:0048499">
    <property type="term" value="P:synaptic vesicle membrane organization"/>
    <property type="evidence" value="ECO:0007669"/>
    <property type="project" value="TreeGrafter"/>
</dbReference>
<feature type="domain" description="AP-3 complex subunit delta" evidence="10">
    <location>
        <begin position="771"/>
        <end position="953"/>
    </location>
</feature>
<evidence type="ECO:0000256" key="6">
    <source>
        <dbReference type="ARBA" id="ARBA00022927"/>
    </source>
</evidence>
<feature type="region of interest" description="Disordered" evidence="9">
    <location>
        <begin position="820"/>
        <end position="839"/>
    </location>
</feature>
<dbReference type="InterPro" id="IPR017105">
    <property type="entry name" value="AP3_complex_dsu"/>
</dbReference>
<feature type="region of interest" description="Disordered" evidence="9">
    <location>
        <begin position="712"/>
        <end position="753"/>
    </location>
</feature>
<comment type="subcellular location">
    <subcellularLocation>
        <location evidence="1">Endomembrane system</location>
    </subcellularLocation>
    <subcellularLocation>
        <location evidence="8">Golgi apparatus</location>
    </subcellularLocation>
</comment>
<dbReference type="AlphaFoldDB" id="A0A8J4WIM1"/>
<dbReference type="GO" id="GO:0006623">
    <property type="term" value="P:protein targeting to vacuole"/>
    <property type="evidence" value="ECO:0007669"/>
    <property type="project" value="TreeGrafter"/>
</dbReference>
<feature type="compositionally biased region" description="Basic residues" evidence="9">
    <location>
        <begin position="871"/>
        <end position="882"/>
    </location>
</feature>
<protein>
    <recommendedName>
        <fullName evidence="3 8">AP-3 complex subunit delta</fullName>
    </recommendedName>
</protein>